<evidence type="ECO:0000256" key="2">
    <source>
        <dbReference type="ARBA" id="ARBA00022801"/>
    </source>
</evidence>
<evidence type="ECO:0000256" key="3">
    <source>
        <dbReference type="ARBA" id="ARBA00023295"/>
    </source>
</evidence>
<dbReference type="InterPro" id="IPR050226">
    <property type="entry name" value="NagZ_Beta-hexosaminidase"/>
</dbReference>
<name>A0A6B1DVL6_9CHLR</name>
<proteinExistence type="inferred from homology"/>
<dbReference type="SUPFAM" id="SSF51445">
    <property type="entry name" value="(Trans)glycosidases"/>
    <property type="match status" value="1"/>
</dbReference>
<dbReference type="Pfam" id="PF00933">
    <property type="entry name" value="Glyco_hydro_3"/>
    <property type="match status" value="1"/>
</dbReference>
<reference evidence="6" key="1">
    <citation type="submission" date="2019-09" db="EMBL/GenBank/DDBJ databases">
        <title>Characterisation of the sponge microbiome using genome-centric metagenomics.</title>
        <authorList>
            <person name="Engelberts J.P."/>
            <person name="Robbins S.J."/>
            <person name="De Goeij J.M."/>
            <person name="Aranda M."/>
            <person name="Bell S.C."/>
            <person name="Webster N.S."/>
        </authorList>
    </citation>
    <scope>NUCLEOTIDE SEQUENCE</scope>
    <source>
        <strain evidence="6">SB0662_bin_9</strain>
    </source>
</reference>
<gene>
    <name evidence="6" type="ORF">F4Y08_13715</name>
</gene>
<dbReference type="InterPro" id="IPR036962">
    <property type="entry name" value="Glyco_hydro_3_N_sf"/>
</dbReference>
<evidence type="ECO:0000313" key="6">
    <source>
        <dbReference type="EMBL" id="MYD91371.1"/>
    </source>
</evidence>
<keyword evidence="4" id="KW-1133">Transmembrane helix</keyword>
<keyword evidence="3" id="KW-0326">Glycosidase</keyword>
<keyword evidence="4" id="KW-0472">Membrane</keyword>
<comment type="similarity">
    <text evidence="1">Belongs to the glycosyl hydrolase 3 family.</text>
</comment>
<feature type="transmembrane region" description="Helical" evidence="4">
    <location>
        <begin position="970"/>
        <end position="992"/>
    </location>
</feature>
<evidence type="ECO:0000259" key="5">
    <source>
        <dbReference type="Pfam" id="PF00933"/>
    </source>
</evidence>
<dbReference type="EMBL" id="VXPY01000094">
    <property type="protein sequence ID" value="MYD91371.1"/>
    <property type="molecule type" value="Genomic_DNA"/>
</dbReference>
<dbReference type="PANTHER" id="PTHR30480">
    <property type="entry name" value="BETA-HEXOSAMINIDASE-RELATED"/>
    <property type="match status" value="1"/>
</dbReference>
<dbReference type="AlphaFoldDB" id="A0A6B1DVL6"/>
<organism evidence="6">
    <name type="scientific">Caldilineaceae bacterium SB0662_bin_9</name>
    <dbReference type="NCBI Taxonomy" id="2605258"/>
    <lineage>
        <taxon>Bacteria</taxon>
        <taxon>Bacillati</taxon>
        <taxon>Chloroflexota</taxon>
        <taxon>Caldilineae</taxon>
        <taxon>Caldilineales</taxon>
        <taxon>Caldilineaceae</taxon>
    </lineage>
</organism>
<comment type="caution">
    <text evidence="6">The sequence shown here is derived from an EMBL/GenBank/DDBJ whole genome shotgun (WGS) entry which is preliminary data.</text>
</comment>
<keyword evidence="4" id="KW-0812">Transmembrane</keyword>
<evidence type="ECO:0000256" key="1">
    <source>
        <dbReference type="ARBA" id="ARBA00005336"/>
    </source>
</evidence>
<dbReference type="GO" id="GO:0005975">
    <property type="term" value="P:carbohydrate metabolic process"/>
    <property type="evidence" value="ECO:0007669"/>
    <property type="project" value="InterPro"/>
</dbReference>
<feature type="transmembrane region" description="Helical" evidence="4">
    <location>
        <begin position="998"/>
        <end position="1021"/>
    </location>
</feature>
<dbReference type="InterPro" id="IPR001764">
    <property type="entry name" value="Glyco_hydro_3_N"/>
</dbReference>
<dbReference type="GO" id="GO:0004553">
    <property type="term" value="F:hydrolase activity, hydrolyzing O-glycosyl compounds"/>
    <property type="evidence" value="ECO:0007669"/>
    <property type="project" value="InterPro"/>
</dbReference>
<dbReference type="Gene3D" id="3.20.20.300">
    <property type="entry name" value="Glycoside hydrolase, family 3, N-terminal domain"/>
    <property type="match status" value="1"/>
</dbReference>
<protein>
    <submittedName>
        <fullName evidence="6">Glycoside hydrolase family 3 protein</fullName>
    </submittedName>
</protein>
<feature type="domain" description="Glycoside hydrolase family 3 N-terminal" evidence="5">
    <location>
        <begin position="188"/>
        <end position="347"/>
    </location>
</feature>
<keyword evidence="2 6" id="KW-0378">Hydrolase</keyword>
<evidence type="ECO:0000256" key="4">
    <source>
        <dbReference type="SAM" id="Phobius"/>
    </source>
</evidence>
<dbReference type="PANTHER" id="PTHR30480:SF16">
    <property type="entry name" value="GLYCOSIDE HYDROLASE FAMILY 3 DOMAIN PROTEIN"/>
    <property type="match status" value="1"/>
</dbReference>
<dbReference type="GO" id="GO:0009254">
    <property type="term" value="P:peptidoglycan turnover"/>
    <property type="evidence" value="ECO:0007669"/>
    <property type="project" value="TreeGrafter"/>
</dbReference>
<accession>A0A6B1DVL6</accession>
<feature type="transmembrane region" description="Helical" evidence="4">
    <location>
        <begin position="932"/>
        <end position="958"/>
    </location>
</feature>
<dbReference type="InterPro" id="IPR017853">
    <property type="entry name" value="GH"/>
</dbReference>
<sequence>MFRVAAPSLELHSIDNLAAPSEQMNDPPPMIQRIAGWLACLLLWMGCTLIWTDTAKAQTAADPAAEPANNIGHQSMEATVETLLASMTVADRIGQLFVIPFQGSSIRQSDAIVRLVHDYRVGAVVLTEQNGNIDNAPGSDTPRQVAALANQLQALPWGLFAPRGELPPDRTDIVADHWMRLPDPLLETGLGIPLLIGVSQTGPDQSAPVLRNGFTAMPNQMAMGAAWDPAYAQALGTILGQELAAVGINMLLGPSLDVLGSDGRQPSGVRATSTYGGDSWWVAENGAAFIQGVTDGSSGRVLSIAGHFPGQGGSDRDLNQELATIQRSLTDLQRNELLPFVRAVQTRRESETSGSGSPMAGLLTSHIRYSGFLSSRERTPPISLAPQLEEILALDAFADWREAGGLLMSGKLIVPSLSSYYGQSGQTSFANRIANDAFQAGNDLLWLAGSGPLDPNAASTLQEVILYFNVQYLEKPDFALAVDNTVRRILQAKLRLYPPAFFDRAAWTKLEEADNPLSMQTIRHLAPIGDSQSDPEVVAVGFDPLAGQIPGGVPTQLSEGSLAVKAGIITWVAQDAATLLHLDAEQAADQVRAVPNPDDRLLIFTDDRTRSTCPGCQPETVLAVDQVEAAILRLFGPDATAQIEPDRISSYGFGDVAAWLNRTANTVAQFRMDRALTEATWVIFAMLDVNPEQHPASEVVHQFLRQKPDLLLGKRVAVLSFDAPYMLDETEISKLSVYIAAYSPDPPFVEAAVRGLFHDLEMSGAPPVNVPGTPYGSLVERLEPDPDQVIPLSVFDDKRSSLDLQALEVRLGDSLQIRAGPILDRNGNRVPDGTPVEFLLRYPNDNLDLRIDPIPTRDGSATMDLLLDRAGTLELAARSLESTTSIGFQIRVEEESAAQILTVQPTVTPLTNTESPSAEPGPAISRTPALRWTLTSLSFLGSLAVLLVCLGLYAVLWARDLAVERKVLNMLWGAGSSAGLYVAAAFVLPFATPHLNQATLMLVTASLSAGSCLLVLAWFHLVRADH</sequence>